<organism evidence="1 2">
    <name type="scientific">Rhizophlyctis rosea</name>
    <dbReference type="NCBI Taxonomy" id="64517"/>
    <lineage>
        <taxon>Eukaryota</taxon>
        <taxon>Fungi</taxon>
        <taxon>Fungi incertae sedis</taxon>
        <taxon>Chytridiomycota</taxon>
        <taxon>Chytridiomycota incertae sedis</taxon>
        <taxon>Chytridiomycetes</taxon>
        <taxon>Rhizophlyctidales</taxon>
        <taxon>Rhizophlyctidaceae</taxon>
        <taxon>Rhizophlyctis</taxon>
    </lineage>
</organism>
<gene>
    <name evidence="1" type="ORF">HK097_007723</name>
</gene>
<dbReference type="PANTHER" id="PTHR11183">
    <property type="entry name" value="GLYCOGENIN SUBFAMILY MEMBER"/>
    <property type="match status" value="1"/>
</dbReference>
<dbReference type="Gene3D" id="3.90.550.10">
    <property type="entry name" value="Spore Coat Polysaccharide Biosynthesis Protein SpsA, Chain A"/>
    <property type="match status" value="1"/>
</dbReference>
<sequence>MTSDHYTKGARVFAHSSHRQNTSASLIIAHIPTRLSTKSLCVLKSAGWTLRSVPLIPAPKPSKGKKGVEEPRFKDLFTKFWVWNWEDEFEHVLVVDADTVVVGKVDEVFEWDLGFAAVQNVWPDRLSDEQFNGGVFYARTSRVVFKDMLVSMQRDVDKYDLKVGSLILHHS</sequence>
<proteinExistence type="predicted"/>
<comment type="caution">
    <text evidence="1">The sequence shown here is derived from an EMBL/GenBank/DDBJ whole genome shotgun (WGS) entry which is preliminary data.</text>
</comment>
<protein>
    <recommendedName>
        <fullName evidence="3">Hexosyltransferase</fullName>
    </recommendedName>
</protein>
<dbReference type="EMBL" id="JADGJD010000410">
    <property type="protein sequence ID" value="KAJ3051306.1"/>
    <property type="molecule type" value="Genomic_DNA"/>
</dbReference>
<evidence type="ECO:0000313" key="2">
    <source>
        <dbReference type="Proteomes" id="UP001212841"/>
    </source>
</evidence>
<dbReference type="AlphaFoldDB" id="A0AAD5X5R6"/>
<dbReference type="SUPFAM" id="SSF53448">
    <property type="entry name" value="Nucleotide-diphospho-sugar transferases"/>
    <property type="match status" value="1"/>
</dbReference>
<evidence type="ECO:0008006" key="3">
    <source>
        <dbReference type="Google" id="ProtNLM"/>
    </source>
</evidence>
<name>A0AAD5X5R6_9FUNG</name>
<accession>A0AAD5X5R6</accession>
<reference evidence="1" key="1">
    <citation type="submission" date="2020-05" db="EMBL/GenBank/DDBJ databases">
        <title>Phylogenomic resolution of chytrid fungi.</title>
        <authorList>
            <person name="Stajich J.E."/>
            <person name="Amses K."/>
            <person name="Simmons R."/>
            <person name="Seto K."/>
            <person name="Myers J."/>
            <person name="Bonds A."/>
            <person name="Quandt C.A."/>
            <person name="Barry K."/>
            <person name="Liu P."/>
            <person name="Grigoriev I."/>
            <person name="Longcore J.E."/>
            <person name="James T.Y."/>
        </authorList>
    </citation>
    <scope>NUCLEOTIDE SEQUENCE</scope>
    <source>
        <strain evidence="1">JEL0318</strain>
    </source>
</reference>
<feature type="non-terminal residue" evidence="1">
    <location>
        <position position="171"/>
    </location>
</feature>
<dbReference type="InterPro" id="IPR050587">
    <property type="entry name" value="GNT1/Glycosyltrans_8"/>
</dbReference>
<evidence type="ECO:0000313" key="1">
    <source>
        <dbReference type="EMBL" id="KAJ3051306.1"/>
    </source>
</evidence>
<dbReference type="Proteomes" id="UP001212841">
    <property type="component" value="Unassembled WGS sequence"/>
</dbReference>
<dbReference type="InterPro" id="IPR029044">
    <property type="entry name" value="Nucleotide-diphossugar_trans"/>
</dbReference>
<keyword evidence="2" id="KW-1185">Reference proteome</keyword>